<gene>
    <name evidence="8" type="primary">rfbD</name>
    <name evidence="8" type="ORF">DC094_06510</name>
</gene>
<dbReference type="UniPathway" id="UPA00281"/>
<reference evidence="8 9" key="1">
    <citation type="submission" date="2018-04" db="EMBL/GenBank/DDBJ databases">
        <title>Thalassorhabdus spongiae gen. nov., sp. nov., isolated from a marine sponge in South-West Iceland.</title>
        <authorList>
            <person name="Knobloch S."/>
            <person name="Daussin A."/>
            <person name="Johannsson R."/>
            <person name="Marteinsson V.T."/>
        </authorList>
    </citation>
    <scope>NUCLEOTIDE SEQUENCE [LARGE SCALE GENOMIC DNA]</scope>
    <source>
        <strain evidence="8 9">Hp12</strain>
    </source>
</reference>
<dbReference type="GO" id="GO:0008831">
    <property type="term" value="F:dTDP-4-dehydrorhamnose reductase activity"/>
    <property type="evidence" value="ECO:0007669"/>
    <property type="project" value="UniProtKB-EC"/>
</dbReference>
<evidence type="ECO:0000256" key="6">
    <source>
        <dbReference type="RuleBase" id="RU364082"/>
    </source>
</evidence>
<evidence type="ECO:0000256" key="3">
    <source>
        <dbReference type="ARBA" id="ARBA00012929"/>
    </source>
</evidence>
<evidence type="ECO:0000256" key="2">
    <source>
        <dbReference type="ARBA" id="ARBA00010944"/>
    </source>
</evidence>
<dbReference type="InterPro" id="IPR005913">
    <property type="entry name" value="dTDP_dehydrorham_reduct"/>
</dbReference>
<evidence type="ECO:0000259" key="7">
    <source>
        <dbReference type="Pfam" id="PF04321"/>
    </source>
</evidence>
<comment type="pathway">
    <text evidence="1 6">Carbohydrate biosynthesis; dTDP-L-rhamnose biosynthesis.</text>
</comment>
<dbReference type="Proteomes" id="UP000244906">
    <property type="component" value="Unassembled WGS sequence"/>
</dbReference>
<comment type="caution">
    <text evidence="8">The sequence shown here is derived from an EMBL/GenBank/DDBJ whole genome shotgun (WGS) entry which is preliminary data.</text>
</comment>
<dbReference type="OrthoDB" id="9803892at2"/>
<dbReference type="UniPathway" id="UPA00124"/>
<comment type="similarity">
    <text evidence="2 6">Belongs to the dTDP-4-dehydrorhamnose reductase family.</text>
</comment>
<evidence type="ECO:0000313" key="9">
    <source>
        <dbReference type="Proteomes" id="UP000244906"/>
    </source>
</evidence>
<dbReference type="NCBIfam" id="TIGR01214">
    <property type="entry name" value="rmlD"/>
    <property type="match status" value="1"/>
</dbReference>
<keyword evidence="9" id="KW-1185">Reference proteome</keyword>
<sequence>MKKILITGADGQLGYELQRLLNSEAYVEKFSVLATDYQQLDITCKLSIDQYFLQNQPDFCINAAAYTAVDKAESEKETAYAINATGAHNLALACKQNNCQLIQVSTDFIFDGNKTAPYLEIDTPNPLSVYGETKLQGELLAKEALPSVCIVRTAWVYSVHGHNFVKTMLKLMSEKESLSVVCDQIGTPTNAANLAKALLQLIDVSAETSISGTFHFTDNGVASWYDFATAIQQAGLRLGILKQSIPVSPIPASAYPTPAARPQCCVLDKSKLLCLLGEQGMHWQQALEEMLENLIKVNG</sequence>
<evidence type="ECO:0000313" key="8">
    <source>
        <dbReference type="EMBL" id="PVZ70247.1"/>
    </source>
</evidence>
<dbReference type="EMBL" id="QDDL01000002">
    <property type="protein sequence ID" value="PVZ70247.1"/>
    <property type="molecule type" value="Genomic_DNA"/>
</dbReference>
<dbReference type="GO" id="GO:0009243">
    <property type="term" value="P:O antigen biosynthetic process"/>
    <property type="evidence" value="ECO:0007669"/>
    <property type="project" value="UniProtKB-UniPathway"/>
</dbReference>
<accession>A0A2V1GY42</accession>
<evidence type="ECO:0000256" key="4">
    <source>
        <dbReference type="ARBA" id="ARBA00017099"/>
    </source>
</evidence>
<evidence type="ECO:0000256" key="5">
    <source>
        <dbReference type="ARBA" id="ARBA00048200"/>
    </source>
</evidence>
<comment type="catalytic activity">
    <reaction evidence="5 6">
        <text>dTDP-beta-L-rhamnose + NADP(+) = dTDP-4-dehydro-beta-L-rhamnose + NADPH + H(+)</text>
        <dbReference type="Rhea" id="RHEA:21796"/>
        <dbReference type="ChEBI" id="CHEBI:15378"/>
        <dbReference type="ChEBI" id="CHEBI:57510"/>
        <dbReference type="ChEBI" id="CHEBI:57783"/>
        <dbReference type="ChEBI" id="CHEBI:58349"/>
        <dbReference type="ChEBI" id="CHEBI:62830"/>
        <dbReference type="EC" id="1.1.1.133"/>
    </reaction>
</comment>
<dbReference type="GO" id="GO:0019305">
    <property type="term" value="P:dTDP-rhamnose biosynthetic process"/>
    <property type="evidence" value="ECO:0007669"/>
    <property type="project" value="UniProtKB-UniPathway"/>
</dbReference>
<feature type="domain" description="RmlD-like substrate binding" evidence="7">
    <location>
        <begin position="3"/>
        <end position="294"/>
    </location>
</feature>
<proteinExistence type="inferred from homology"/>
<dbReference type="InterPro" id="IPR029903">
    <property type="entry name" value="RmlD-like-bd"/>
</dbReference>
<keyword evidence="6" id="KW-0521">NADP</keyword>
<dbReference type="PANTHER" id="PTHR10491">
    <property type="entry name" value="DTDP-4-DEHYDRORHAMNOSE REDUCTASE"/>
    <property type="match status" value="1"/>
</dbReference>
<dbReference type="CDD" id="cd05254">
    <property type="entry name" value="dTDP_HR_like_SDR_e"/>
    <property type="match status" value="1"/>
</dbReference>
<protein>
    <recommendedName>
        <fullName evidence="4 6">dTDP-4-dehydrorhamnose reductase</fullName>
        <ecNumber evidence="3 6">1.1.1.133</ecNumber>
    </recommendedName>
</protein>
<dbReference type="RefSeq" id="WP_116686320.1">
    <property type="nucleotide sequence ID" value="NZ_CAWNYD010000002.1"/>
</dbReference>
<comment type="function">
    <text evidence="6">Catalyzes the reduction of dTDP-6-deoxy-L-lyxo-4-hexulose to yield dTDP-L-rhamnose.</text>
</comment>
<dbReference type="PANTHER" id="PTHR10491:SF4">
    <property type="entry name" value="METHIONINE ADENOSYLTRANSFERASE 2 SUBUNIT BETA"/>
    <property type="match status" value="1"/>
</dbReference>
<dbReference type="AlphaFoldDB" id="A0A2V1GY42"/>
<dbReference type="EC" id="1.1.1.133" evidence="3 6"/>
<dbReference type="Gene3D" id="3.40.50.720">
    <property type="entry name" value="NAD(P)-binding Rossmann-like Domain"/>
    <property type="match status" value="1"/>
</dbReference>
<dbReference type="SUPFAM" id="SSF51735">
    <property type="entry name" value="NAD(P)-binding Rossmann-fold domains"/>
    <property type="match status" value="1"/>
</dbReference>
<dbReference type="InterPro" id="IPR036291">
    <property type="entry name" value="NAD(P)-bd_dom_sf"/>
</dbReference>
<dbReference type="Gene3D" id="3.90.25.10">
    <property type="entry name" value="UDP-galactose 4-epimerase, domain 1"/>
    <property type="match status" value="1"/>
</dbReference>
<dbReference type="Pfam" id="PF04321">
    <property type="entry name" value="RmlD_sub_bind"/>
    <property type="match status" value="1"/>
</dbReference>
<comment type="cofactor">
    <cofactor evidence="6">
        <name>Mg(2+)</name>
        <dbReference type="ChEBI" id="CHEBI:18420"/>
    </cofactor>
    <text evidence="6">Binds 1 Mg(2+) ion per monomer.</text>
</comment>
<name>A0A2V1GY42_9GAMM</name>
<organism evidence="8 9">
    <name type="scientific">Pelagibaculum spongiae</name>
    <dbReference type="NCBI Taxonomy" id="2080658"/>
    <lineage>
        <taxon>Bacteria</taxon>
        <taxon>Pseudomonadati</taxon>
        <taxon>Pseudomonadota</taxon>
        <taxon>Gammaproteobacteria</taxon>
        <taxon>Oceanospirillales</taxon>
        <taxon>Pelagibaculum</taxon>
    </lineage>
</organism>
<keyword evidence="6" id="KW-0560">Oxidoreductase</keyword>
<evidence type="ECO:0000256" key="1">
    <source>
        <dbReference type="ARBA" id="ARBA00004781"/>
    </source>
</evidence>